<feature type="region of interest" description="Disordered" evidence="1">
    <location>
        <begin position="804"/>
        <end position="912"/>
    </location>
</feature>
<dbReference type="PANTHER" id="PTHR47339:SF1">
    <property type="entry name" value="CELL DIVISION CONTROL PROTEIN 24"/>
    <property type="match status" value="1"/>
</dbReference>
<feature type="compositionally biased region" description="Acidic residues" evidence="1">
    <location>
        <begin position="805"/>
        <end position="814"/>
    </location>
</feature>
<dbReference type="InterPro" id="IPR010481">
    <property type="entry name" value="Cdc24/Scd1_N"/>
</dbReference>
<dbReference type="GO" id="GO:0043332">
    <property type="term" value="C:mating projection tip"/>
    <property type="evidence" value="ECO:0007669"/>
    <property type="project" value="TreeGrafter"/>
</dbReference>
<sequence>MCASGGGRDDDFQIRWPHSMDKSSAADMFGSRPRRSGAGTVSQQLAVVRTGVGRREDNRLRSTVPYKRAPSNPTSICQRLPRCMRNGLGRRKTAPHTSCVASRLKTSQMPSAGQPYAPLLPQARRLRFRRWALSLSLVCIHPHTASPCSSMLCCSATLEQSAHPRPNSTAAPSVSGCGPQVHELRRPAMEIATNNILARTFTGAHSSHSRTPTTSSGGTAMHAQASEAYYSAFPHNARTSDSTQNTTYSSATNPSTATSVTPSPSPGPNGSVSATNNVINSVGNKDASLFQICVNLRNRLINVPGFEEQLLEVENADDDMDPVTLLWRTFRKGHPLVTLFNYLRPNDAIKISDDGKEERRSKSASFKFLQGCIAKLGFPADGCFIISDLYGEDTGGFAKVVNVVTRVADLMIREGLLTTLDANGSDAVGAPGMKKTHRQHIVDELVRTERTYVSHLEMLQAFKKLVEQRGIITGDAVHDIFLNLNALLDFQRRFLIRVEQTNAQPEPEQNWGRLFLSFGDGFEVYEPYIQNQKRCEAVTMQEFPRFKEAGGSLEMRQIVESPTHLTAFLLKPFQRLSKYPLLLKELKNKGDTDEDQKEDLTNAIAAVVSVLERANAYLAKEERNETVQDLKGQVEDWKGHRVEAFGSLLLHGTFTVHKGDPNKDEREKIRQYKMFLFEKILLCCKEVNPLKQKRMMNKPPPVDKRGRPRLQLKGRIFMQNVTDTTSSVGPNGYTCSIFWRGDETIEFFVIRFTAEDVMTKWRDQVECQRRVCQESLRNTLPSNTSETEFTYLRGQAQLENPYADEAGEEDEEYVDGSGFSISRNGSSTSLRSRSTTGESSRAKQAAGIGQPLALRTQNMNGPSPGDRGPNSYFSPSVESPISSRGSGASGVFPFPRQTTPSNGWHHDDPNRYTAPAMGRPMDPRVARAPNAPYVPHANALASRMRSASSPDIHAAILPARTGNTPPVPSIPAQLPKGPAAARSQNNSPLVNGAQQRPGTSGVNISGPRNISGPFSQIPDGPYRRSGTGRSDEIKIAPSINGDMASPSQIKVKVKVPSEGSTMTLVVGFNISYQTLKERIDAKMSRYTALSLSAGTVKLKYVDEGEFVSIQNDEDVQTAFEMWREQQMEASPAQFGEIELYCQR</sequence>
<dbReference type="AlphaFoldDB" id="A0A5N6KRN4"/>
<feature type="region of interest" description="Disordered" evidence="1">
    <location>
        <begin position="200"/>
        <end position="220"/>
    </location>
</feature>
<dbReference type="SUPFAM" id="SSF50729">
    <property type="entry name" value="PH domain-like"/>
    <property type="match status" value="1"/>
</dbReference>
<feature type="region of interest" description="Disordered" evidence="1">
    <location>
        <begin position="236"/>
        <end position="274"/>
    </location>
</feature>
<feature type="compositionally biased region" description="Low complexity" evidence="1">
    <location>
        <begin position="249"/>
        <end position="273"/>
    </location>
</feature>
<dbReference type="InterPro" id="IPR035899">
    <property type="entry name" value="DBL_dom_sf"/>
</dbReference>
<dbReference type="Pfam" id="PF00621">
    <property type="entry name" value="RhoGEF"/>
    <property type="match status" value="1"/>
</dbReference>
<gene>
    <name evidence="3" type="ORF">FH972_021490</name>
</gene>
<dbReference type="Gene3D" id="1.20.900.10">
    <property type="entry name" value="Dbl homology (DH) domain"/>
    <property type="match status" value="1"/>
</dbReference>
<dbReference type="GO" id="GO:0005085">
    <property type="term" value="F:guanyl-nucleotide exchange factor activity"/>
    <property type="evidence" value="ECO:0007669"/>
    <property type="project" value="InterPro"/>
</dbReference>
<organism evidence="3 4">
    <name type="scientific">Carpinus fangiana</name>
    <dbReference type="NCBI Taxonomy" id="176857"/>
    <lineage>
        <taxon>Eukaryota</taxon>
        <taxon>Viridiplantae</taxon>
        <taxon>Streptophyta</taxon>
        <taxon>Embryophyta</taxon>
        <taxon>Tracheophyta</taxon>
        <taxon>Spermatophyta</taxon>
        <taxon>Magnoliopsida</taxon>
        <taxon>eudicotyledons</taxon>
        <taxon>Gunneridae</taxon>
        <taxon>Pentapetalae</taxon>
        <taxon>rosids</taxon>
        <taxon>fabids</taxon>
        <taxon>Fagales</taxon>
        <taxon>Betulaceae</taxon>
        <taxon>Carpinus</taxon>
    </lineage>
</organism>
<dbReference type="InterPro" id="IPR033511">
    <property type="entry name" value="Cdc24/Scd1_PH_dom"/>
</dbReference>
<dbReference type="GO" id="GO:0031106">
    <property type="term" value="P:septin ring organization"/>
    <property type="evidence" value="ECO:0007669"/>
    <property type="project" value="TreeGrafter"/>
</dbReference>
<dbReference type="FunFam" id="3.10.20.90:FF:000176">
    <property type="entry name" value="Rho guanyl nucleotide exchange factor"/>
    <property type="match status" value="1"/>
</dbReference>
<keyword evidence="4" id="KW-1185">Reference proteome</keyword>
<dbReference type="SUPFAM" id="SSF48065">
    <property type="entry name" value="DBL homology domain (DH-domain)"/>
    <property type="match status" value="1"/>
</dbReference>
<dbReference type="SUPFAM" id="SSF54277">
    <property type="entry name" value="CAD &amp; PB1 domains"/>
    <property type="match status" value="1"/>
</dbReference>
<dbReference type="InterPro" id="IPR000219">
    <property type="entry name" value="DH_dom"/>
</dbReference>
<dbReference type="GO" id="GO:0005737">
    <property type="term" value="C:cytoplasm"/>
    <property type="evidence" value="ECO:0007669"/>
    <property type="project" value="TreeGrafter"/>
</dbReference>
<dbReference type="Pfam" id="PF15411">
    <property type="entry name" value="PH_10"/>
    <property type="match status" value="1"/>
</dbReference>
<name>A0A5N6KRN4_9ROSI</name>
<dbReference type="Pfam" id="PF06395">
    <property type="entry name" value="CDC24"/>
    <property type="match status" value="1"/>
</dbReference>
<dbReference type="OrthoDB" id="1594986at2759"/>
<feature type="compositionally biased region" description="Low complexity" evidence="1">
    <location>
        <begin position="820"/>
        <end position="839"/>
    </location>
</feature>
<dbReference type="SMART" id="SM00325">
    <property type="entry name" value="RhoGEF"/>
    <property type="match status" value="1"/>
</dbReference>
<dbReference type="EMBL" id="VIBQ01000009">
    <property type="protein sequence ID" value="KAB8337187.1"/>
    <property type="molecule type" value="Genomic_DNA"/>
</dbReference>
<accession>A0A5N6KRN4</accession>
<dbReference type="GO" id="GO:0005634">
    <property type="term" value="C:nucleus"/>
    <property type="evidence" value="ECO:0007669"/>
    <property type="project" value="TreeGrafter"/>
</dbReference>
<protein>
    <recommendedName>
        <fullName evidence="2">DH domain-containing protein</fullName>
    </recommendedName>
</protein>
<dbReference type="InterPro" id="IPR053026">
    <property type="entry name" value="CDC42_GEF"/>
</dbReference>
<feature type="region of interest" description="Disordered" evidence="1">
    <location>
        <begin position="22"/>
        <end position="43"/>
    </location>
</feature>
<feature type="domain" description="DH" evidence="2">
    <location>
        <begin position="437"/>
        <end position="617"/>
    </location>
</feature>
<reference evidence="3 4" key="1">
    <citation type="submission" date="2019-06" db="EMBL/GenBank/DDBJ databases">
        <title>A chromosomal-level reference genome of Carpinus fangiana (Coryloideae, Betulaceae).</title>
        <authorList>
            <person name="Yang X."/>
            <person name="Wang Z."/>
            <person name="Zhang L."/>
            <person name="Hao G."/>
            <person name="Liu J."/>
            <person name="Yang Y."/>
        </authorList>
    </citation>
    <scope>NUCLEOTIDE SEQUENCE [LARGE SCALE GENOMIC DNA]</scope>
    <source>
        <strain evidence="3">Cfa_2016G</strain>
        <tissue evidence="3">Leaf</tissue>
    </source>
</reference>
<evidence type="ECO:0000313" key="4">
    <source>
        <dbReference type="Proteomes" id="UP000327013"/>
    </source>
</evidence>
<evidence type="ECO:0000259" key="2">
    <source>
        <dbReference type="PROSITE" id="PS50010"/>
    </source>
</evidence>
<dbReference type="Proteomes" id="UP000327013">
    <property type="component" value="Unassembled WGS sequence"/>
</dbReference>
<feature type="compositionally biased region" description="Polar residues" evidence="1">
    <location>
        <begin position="237"/>
        <end position="248"/>
    </location>
</feature>
<proteinExistence type="predicted"/>
<feature type="compositionally biased region" description="Polar residues" evidence="1">
    <location>
        <begin position="871"/>
        <end position="886"/>
    </location>
</feature>
<feature type="compositionally biased region" description="Low complexity" evidence="1">
    <location>
        <begin position="205"/>
        <end position="219"/>
    </location>
</feature>
<dbReference type="CDD" id="cd00160">
    <property type="entry name" value="RhoGEF"/>
    <property type="match status" value="1"/>
</dbReference>
<comment type="caution">
    <text evidence="3">The sequence shown here is derived from an EMBL/GenBank/DDBJ whole genome shotgun (WGS) entry which is preliminary data.</text>
</comment>
<dbReference type="PROSITE" id="PS50010">
    <property type="entry name" value="DH_2"/>
    <property type="match status" value="1"/>
</dbReference>
<dbReference type="Gene3D" id="2.30.29.30">
    <property type="entry name" value="Pleckstrin-homology domain (PH domain)/Phosphotyrosine-binding domain (PTB)"/>
    <property type="match status" value="1"/>
</dbReference>
<dbReference type="Gene3D" id="3.10.20.90">
    <property type="entry name" value="Phosphatidylinositol 3-kinase Catalytic Subunit, Chain A, domain 1"/>
    <property type="match status" value="1"/>
</dbReference>
<evidence type="ECO:0000313" key="3">
    <source>
        <dbReference type="EMBL" id="KAB8337187.1"/>
    </source>
</evidence>
<feature type="compositionally biased region" description="Polar residues" evidence="1">
    <location>
        <begin position="982"/>
        <end position="1014"/>
    </location>
</feature>
<dbReference type="GO" id="GO:0030010">
    <property type="term" value="P:establishment of cell polarity"/>
    <property type="evidence" value="ECO:0007669"/>
    <property type="project" value="TreeGrafter"/>
</dbReference>
<dbReference type="CDD" id="cd13246">
    <property type="entry name" value="PH_Scd1"/>
    <property type="match status" value="1"/>
</dbReference>
<dbReference type="PANTHER" id="PTHR47339">
    <property type="entry name" value="CELL DIVISION CONTROL PROTEIN 24"/>
    <property type="match status" value="1"/>
</dbReference>
<dbReference type="InterPro" id="IPR011993">
    <property type="entry name" value="PH-like_dom_sf"/>
</dbReference>
<feature type="region of interest" description="Disordered" evidence="1">
    <location>
        <begin position="973"/>
        <end position="1029"/>
    </location>
</feature>
<evidence type="ECO:0000256" key="1">
    <source>
        <dbReference type="SAM" id="MobiDB-lite"/>
    </source>
</evidence>
<dbReference type="CDD" id="cd05992">
    <property type="entry name" value="PB1"/>
    <property type="match status" value="1"/>
</dbReference>